<reference evidence="1" key="1">
    <citation type="journal article" date="2020" name="Nature">
        <title>Giant virus diversity and host interactions through global metagenomics.</title>
        <authorList>
            <person name="Schulz F."/>
            <person name="Roux S."/>
            <person name="Paez-Espino D."/>
            <person name="Jungbluth S."/>
            <person name="Walsh D.A."/>
            <person name="Denef V.J."/>
            <person name="McMahon K.D."/>
            <person name="Konstantinidis K.T."/>
            <person name="Eloe-Fadrosh E.A."/>
            <person name="Kyrpides N.C."/>
            <person name="Woyke T."/>
        </authorList>
    </citation>
    <scope>NUCLEOTIDE SEQUENCE</scope>
    <source>
        <strain evidence="1">GVMAG-M-3300027804-48</strain>
    </source>
</reference>
<name>A0A6C0LGH9_9ZZZZ</name>
<protein>
    <submittedName>
        <fullName evidence="1">Uncharacterized protein</fullName>
    </submittedName>
</protein>
<dbReference type="EMBL" id="MN740492">
    <property type="protein sequence ID" value="QHU29663.1"/>
    <property type="molecule type" value="Genomic_DNA"/>
</dbReference>
<proteinExistence type="predicted"/>
<evidence type="ECO:0000313" key="1">
    <source>
        <dbReference type="EMBL" id="QHU29663.1"/>
    </source>
</evidence>
<organism evidence="1">
    <name type="scientific">viral metagenome</name>
    <dbReference type="NCBI Taxonomy" id="1070528"/>
    <lineage>
        <taxon>unclassified sequences</taxon>
        <taxon>metagenomes</taxon>
        <taxon>organismal metagenomes</taxon>
    </lineage>
</organism>
<sequence length="725" mass="81111">MQTNEMPSMDNIYNSKYYTQTREYEQNLSDEYYKKAQMPFKTGVIPHYFDGSDMNKSVIKSLSGNDININDFKHGNMQPFLTKGITQNMEQFGLNKNMGYSTDLNFKKREVPKNNFFNNVSNFNDNIIDQTKFLMARTNLGQVQNNISPIQTVRVGPGLNKGYTSEGTGGFQQADTISYVTPKSKEELRPKSDQRTSIYTLPMKPKNNVEQRGALTPVAKNKVDRSFYQDENNWFKGQSVLKKDTERPIENVKEVSKKQDSHVDYYGSLKYQNEFISNNDDYGKSTIVIYDNERNLTQKETPVANFTSVIKAMVAPITDAIKITLKEYLIDNPRLNGNAAPQLPEKATLYDPDNHIMKTTIKETTIHEDFSGNLTGTPETYSALYDTAKTTTKETTIHEGNGGVLTGIDETYAALYDTARTTTKETTIHEGNGGVLSGIDETYSALYDTAKTTTKETTIHEGNGGVLTGADESYSALYDTAKTTTKETTIHEGNGGFMEGKQKGYVNDANNLRKTLRETLPKQDTTRNINNVNYHSTYVYDPSIVAKTTVRETTLGLGGSKYGFLGGILNGLFGGYLIKDEKAKNTQRQFSLTENYGIVAGGQSQFLQTDREADYNAEIDGTRELIMMKAGHTPNAGGKFVGLPKENVNMVINKKQIDLEEAERIGHMGLVRENTPIPLTMDNITKDPYKPNAYSNRLDSSILSTLVDNDNIIKINPIRTDCDPI</sequence>
<accession>A0A6C0LGH9</accession>
<dbReference type="AlphaFoldDB" id="A0A6C0LGH9"/>